<accession>A0A5P8VQU9</accession>
<evidence type="ECO:0000313" key="1">
    <source>
        <dbReference type="EMBL" id="QFS42606.1"/>
    </source>
</evidence>
<organism evidence="1 2">
    <name type="scientific">Nostoc sphaeroides CCNUC1</name>
    <dbReference type="NCBI Taxonomy" id="2653204"/>
    <lineage>
        <taxon>Bacteria</taxon>
        <taxon>Bacillati</taxon>
        <taxon>Cyanobacteriota</taxon>
        <taxon>Cyanophyceae</taxon>
        <taxon>Nostocales</taxon>
        <taxon>Nostocaceae</taxon>
        <taxon>Nostoc</taxon>
    </lineage>
</organism>
<gene>
    <name evidence="1" type="ORF">GXM_00079</name>
</gene>
<sequence>MIRISNGTKNLIEKSHKFISLFVLKKVAKIGVSPLKD</sequence>
<evidence type="ECO:0000313" key="2">
    <source>
        <dbReference type="Proteomes" id="UP000326678"/>
    </source>
</evidence>
<dbReference type="Proteomes" id="UP000326678">
    <property type="component" value="Chromosome Gxm1"/>
</dbReference>
<reference evidence="1 2" key="1">
    <citation type="submission" date="2019-10" db="EMBL/GenBank/DDBJ databases">
        <title>Genomic and transcriptomic insights into the perfect genentic adaptation of a filamentous nitrogen-fixing cyanobacterium to rice fields.</title>
        <authorList>
            <person name="Chen Z."/>
        </authorList>
    </citation>
    <scope>NUCLEOTIDE SEQUENCE [LARGE SCALE GENOMIC DNA]</scope>
    <source>
        <strain evidence="1">CCNUC1</strain>
    </source>
</reference>
<name>A0A5P8VQU9_9NOSO</name>
<dbReference type="AlphaFoldDB" id="A0A5P8VQU9"/>
<dbReference type="KEGG" id="nsh:GXM_00079"/>
<dbReference type="EMBL" id="CP045226">
    <property type="protein sequence ID" value="QFS42606.1"/>
    <property type="molecule type" value="Genomic_DNA"/>
</dbReference>
<keyword evidence="2" id="KW-1185">Reference proteome</keyword>
<proteinExistence type="predicted"/>
<protein>
    <submittedName>
        <fullName evidence="1">Uncharacterized protein</fullName>
    </submittedName>
</protein>